<sequence length="56" mass="6208">MLVTCYSLEGEAVACQIEGYLSSNKKREKADIWTNTLCGSDFTVTVTFPVKMISPM</sequence>
<dbReference type="GeneTree" id="ENSGT00910000148052"/>
<organism evidence="1 2">
    <name type="scientific">Marmota marmota marmota</name>
    <name type="common">Alpine marmot</name>
    <dbReference type="NCBI Taxonomy" id="9994"/>
    <lineage>
        <taxon>Eukaryota</taxon>
        <taxon>Metazoa</taxon>
        <taxon>Chordata</taxon>
        <taxon>Craniata</taxon>
        <taxon>Vertebrata</taxon>
        <taxon>Euteleostomi</taxon>
        <taxon>Mammalia</taxon>
        <taxon>Eutheria</taxon>
        <taxon>Euarchontoglires</taxon>
        <taxon>Glires</taxon>
        <taxon>Rodentia</taxon>
        <taxon>Sciuromorpha</taxon>
        <taxon>Sciuridae</taxon>
        <taxon>Xerinae</taxon>
        <taxon>Marmotini</taxon>
        <taxon>Marmota</taxon>
    </lineage>
</organism>
<proteinExistence type="predicted"/>
<accession>A0A8C5Z8G6</accession>
<keyword evidence="2" id="KW-1185">Reference proteome</keyword>
<protein>
    <submittedName>
        <fullName evidence="1">Uncharacterized protein</fullName>
    </submittedName>
</protein>
<dbReference type="Proteomes" id="UP000694407">
    <property type="component" value="Unplaced"/>
</dbReference>
<name>A0A8C5Z8G6_MARMA</name>
<evidence type="ECO:0000313" key="1">
    <source>
        <dbReference type="Ensembl" id="ENSMMMP00000010492.1"/>
    </source>
</evidence>
<dbReference type="Ensembl" id="ENSMMMT00000011965.1">
    <property type="protein sequence ID" value="ENSMMMP00000010492.1"/>
    <property type="gene ID" value="ENSMMMG00000009351.1"/>
</dbReference>
<reference evidence="1" key="2">
    <citation type="submission" date="2025-09" db="UniProtKB">
        <authorList>
            <consortium name="Ensembl"/>
        </authorList>
    </citation>
    <scope>IDENTIFICATION</scope>
</reference>
<evidence type="ECO:0000313" key="2">
    <source>
        <dbReference type="Proteomes" id="UP000694407"/>
    </source>
</evidence>
<reference evidence="1" key="1">
    <citation type="submission" date="2025-08" db="UniProtKB">
        <authorList>
            <consortium name="Ensembl"/>
        </authorList>
    </citation>
    <scope>IDENTIFICATION</scope>
</reference>
<dbReference type="AlphaFoldDB" id="A0A8C5Z8G6"/>